<reference evidence="1 2" key="2">
    <citation type="submission" date="2019-06" db="EMBL/GenBank/DDBJ databases">
        <title>Martelella lutilitoris sp. nov., isolated from a tidal mudflat.</title>
        <authorList>
            <person name="Kim Y.-J."/>
        </authorList>
    </citation>
    <scope>NUCLEOTIDE SEQUENCE [LARGE SCALE GENOMIC DNA]</scope>
    <source>
        <strain evidence="1 2">GH2-6</strain>
    </source>
</reference>
<dbReference type="RefSeq" id="WP_138750078.1">
    <property type="nucleotide sequence ID" value="NZ_VCLB01000011.1"/>
</dbReference>
<name>A0A5C4JM62_9HYPH</name>
<proteinExistence type="predicted"/>
<evidence type="ECO:0000313" key="1">
    <source>
        <dbReference type="EMBL" id="TNB46262.1"/>
    </source>
</evidence>
<protein>
    <recommendedName>
        <fullName evidence="3">GNAT family N-acetyltransferase</fullName>
    </recommendedName>
</protein>
<dbReference type="AlphaFoldDB" id="A0A5C4JM62"/>
<evidence type="ECO:0000313" key="2">
    <source>
        <dbReference type="Proteomes" id="UP000307874"/>
    </source>
</evidence>
<accession>A0A5C4JM62</accession>
<dbReference type="Proteomes" id="UP000307874">
    <property type="component" value="Unassembled WGS sequence"/>
</dbReference>
<gene>
    <name evidence="1" type="ORF">FF124_19120</name>
</gene>
<dbReference type="OrthoDB" id="7862812at2"/>
<sequence>MLWRCVSEYHIGSDILLSTIHNLNVPKSLRATLAGSRVTLGLMKRAEAWSRAKGARELLFHVTSGVETARTERLMRKIGYEVMSGNYVISCSVITYKLSNGVDK</sequence>
<keyword evidence="2" id="KW-1185">Reference proteome</keyword>
<comment type="caution">
    <text evidence="1">The sequence shown here is derived from an EMBL/GenBank/DDBJ whole genome shotgun (WGS) entry which is preliminary data.</text>
</comment>
<dbReference type="EMBL" id="VCLB01000011">
    <property type="protein sequence ID" value="TNB46262.1"/>
    <property type="molecule type" value="Genomic_DNA"/>
</dbReference>
<reference evidence="1 2" key="1">
    <citation type="submission" date="2019-05" db="EMBL/GenBank/DDBJ databases">
        <authorList>
            <person name="Lee S.D."/>
        </authorList>
    </citation>
    <scope>NUCLEOTIDE SEQUENCE [LARGE SCALE GENOMIC DNA]</scope>
    <source>
        <strain evidence="1 2">GH2-6</strain>
    </source>
</reference>
<organism evidence="1 2">
    <name type="scientific">Martelella lutilitoris</name>
    <dbReference type="NCBI Taxonomy" id="2583532"/>
    <lineage>
        <taxon>Bacteria</taxon>
        <taxon>Pseudomonadati</taxon>
        <taxon>Pseudomonadota</taxon>
        <taxon>Alphaproteobacteria</taxon>
        <taxon>Hyphomicrobiales</taxon>
        <taxon>Aurantimonadaceae</taxon>
        <taxon>Martelella</taxon>
    </lineage>
</organism>
<evidence type="ECO:0008006" key="3">
    <source>
        <dbReference type="Google" id="ProtNLM"/>
    </source>
</evidence>